<dbReference type="Proteomes" id="UP001152799">
    <property type="component" value="Chromosome 10"/>
</dbReference>
<keyword evidence="6" id="KW-0276">Fatty acid metabolism</keyword>
<dbReference type="EC" id="2.3.1.39" evidence="3"/>
<evidence type="ECO:0000256" key="3">
    <source>
        <dbReference type="ARBA" id="ARBA00013258"/>
    </source>
</evidence>
<evidence type="ECO:0000256" key="10">
    <source>
        <dbReference type="ARBA" id="ARBA00023160"/>
    </source>
</evidence>
<dbReference type="Gene3D" id="3.30.70.250">
    <property type="entry name" value="Malonyl-CoA ACP transacylase, ACP-binding"/>
    <property type="match status" value="1"/>
</dbReference>
<evidence type="ECO:0000256" key="9">
    <source>
        <dbReference type="ARBA" id="ARBA00023128"/>
    </source>
</evidence>
<dbReference type="PANTHER" id="PTHR47170:SF2">
    <property type="entry name" value="MALONYL-COA:ACP TRANSACYLASE (MAT) DOMAIN-CONTAINING PROTEIN"/>
    <property type="match status" value="1"/>
</dbReference>
<sequence length="421" mass="47943">MPHLLKSIVRHTILAKNNTETILCKRQLFLLNKLCSEEDSSKKDKQESPLKRLLEDAASFNDATSTSPEQKWATMPYPEGTEAQLQESRKQGDFFKQKNQKDPRDSTIILFPGQGSQYVGMTKELQKFPMVRDLFQLANYILKYDLKKICLEGPKSKLDETKYAQPAIFVSSLAAIERLKEERPQGIDKCVATAGFSLGELTALVFAGALDFEKALKLIQIRAEAMQRASDMHKGGMLTVFYGPDSKLNYAVKAAKDWAIDKGDEVPECLVSNYLYPHCKVVAGSESALDYLEKNYKEYNLKKLKKLPVSGAFHSEHMQIAVEPFQRALKKIDIQDPVISVYSNVDGKRYRNAEHIRKQLPKQIVRPVKWEQTLHSMYERNQDSYFPNTYECGPGQSLKTILKQVNAKAWEHCHSIEALLN</sequence>
<dbReference type="GO" id="GO:0006633">
    <property type="term" value="P:fatty acid biosynthetic process"/>
    <property type="evidence" value="ECO:0007669"/>
    <property type="project" value="UniProtKB-KW"/>
</dbReference>
<organism evidence="14 15">
    <name type="scientific">Ceutorhynchus assimilis</name>
    <name type="common">cabbage seed weevil</name>
    <dbReference type="NCBI Taxonomy" id="467358"/>
    <lineage>
        <taxon>Eukaryota</taxon>
        <taxon>Metazoa</taxon>
        <taxon>Ecdysozoa</taxon>
        <taxon>Arthropoda</taxon>
        <taxon>Hexapoda</taxon>
        <taxon>Insecta</taxon>
        <taxon>Pterygota</taxon>
        <taxon>Neoptera</taxon>
        <taxon>Endopterygota</taxon>
        <taxon>Coleoptera</taxon>
        <taxon>Polyphaga</taxon>
        <taxon>Cucujiformia</taxon>
        <taxon>Curculionidae</taxon>
        <taxon>Ceutorhynchinae</taxon>
        <taxon>Ceutorhynchus</taxon>
    </lineage>
</organism>
<keyword evidence="15" id="KW-1185">Reference proteome</keyword>
<evidence type="ECO:0000256" key="8">
    <source>
        <dbReference type="ARBA" id="ARBA00023098"/>
    </source>
</evidence>
<comment type="pathway">
    <text evidence="2">Lipid metabolism; fatty acid biosynthesis.</text>
</comment>
<dbReference type="AlphaFoldDB" id="A0A9P0DJV7"/>
<comment type="subcellular location">
    <subcellularLocation>
        <location evidence="1">Mitochondrion</location>
    </subcellularLocation>
</comment>
<keyword evidence="5" id="KW-0808">Transferase</keyword>
<evidence type="ECO:0000256" key="6">
    <source>
        <dbReference type="ARBA" id="ARBA00022832"/>
    </source>
</evidence>
<name>A0A9P0DJV7_9CUCU</name>
<dbReference type="SUPFAM" id="SSF52151">
    <property type="entry name" value="FabD/lysophospholipase-like"/>
    <property type="match status" value="1"/>
</dbReference>
<dbReference type="FunFam" id="3.30.70.250:FF:000005">
    <property type="entry name" value="Malonyl-CoA-acyl carrier protein transacylase, mitochondrial"/>
    <property type="match status" value="1"/>
</dbReference>
<keyword evidence="7" id="KW-0809">Transit peptide</keyword>
<dbReference type="InterPro" id="IPR014043">
    <property type="entry name" value="Acyl_transferase_dom"/>
</dbReference>
<keyword evidence="9" id="KW-0496">Mitochondrion</keyword>
<dbReference type="EMBL" id="OU892286">
    <property type="protein sequence ID" value="CAH1123117.1"/>
    <property type="molecule type" value="Genomic_DNA"/>
</dbReference>
<proteinExistence type="inferred from homology"/>
<dbReference type="Pfam" id="PF00698">
    <property type="entry name" value="Acyl_transf_1"/>
    <property type="match status" value="1"/>
</dbReference>
<evidence type="ECO:0000256" key="12">
    <source>
        <dbReference type="ARBA" id="ARBA00077751"/>
    </source>
</evidence>
<dbReference type="InterPro" id="IPR052760">
    <property type="entry name" value="Mitochondrial_malonyltrans"/>
</dbReference>
<evidence type="ECO:0000256" key="1">
    <source>
        <dbReference type="ARBA" id="ARBA00004173"/>
    </source>
</evidence>
<dbReference type="Gene3D" id="3.40.366.10">
    <property type="entry name" value="Malonyl-Coenzyme A Acyl Carrier Protein, domain 2"/>
    <property type="match status" value="1"/>
</dbReference>
<keyword evidence="8" id="KW-0443">Lipid metabolism</keyword>
<dbReference type="GO" id="GO:0004314">
    <property type="term" value="F:[acyl-carrier-protein] S-malonyltransferase activity"/>
    <property type="evidence" value="ECO:0007669"/>
    <property type="project" value="UniProtKB-EC"/>
</dbReference>
<evidence type="ECO:0000259" key="13">
    <source>
        <dbReference type="SMART" id="SM00827"/>
    </source>
</evidence>
<evidence type="ECO:0000313" key="14">
    <source>
        <dbReference type="EMBL" id="CAH1123117.1"/>
    </source>
</evidence>
<evidence type="ECO:0000256" key="2">
    <source>
        <dbReference type="ARBA" id="ARBA00005194"/>
    </source>
</evidence>
<accession>A0A9P0DJV7</accession>
<evidence type="ECO:0000256" key="5">
    <source>
        <dbReference type="ARBA" id="ARBA00022679"/>
    </source>
</evidence>
<dbReference type="PANTHER" id="PTHR47170">
    <property type="entry name" value="MALONYL-COA ACP TRANSACYLASE, ACP-BINDING"/>
    <property type="match status" value="1"/>
</dbReference>
<dbReference type="GO" id="GO:0005739">
    <property type="term" value="C:mitochondrion"/>
    <property type="evidence" value="ECO:0007669"/>
    <property type="project" value="UniProtKB-SubCell"/>
</dbReference>
<dbReference type="SMART" id="SM00827">
    <property type="entry name" value="PKS_AT"/>
    <property type="match status" value="1"/>
</dbReference>
<dbReference type="InterPro" id="IPR001227">
    <property type="entry name" value="Ac_transferase_dom_sf"/>
</dbReference>
<gene>
    <name evidence="14" type="ORF">CEUTPL_LOCUS2138</name>
</gene>
<comment type="similarity">
    <text evidence="11">Belongs to the type II malonyltransferase family.</text>
</comment>
<protein>
    <recommendedName>
        <fullName evidence="3">[acyl-carrier-protein] S-malonyltransferase</fullName>
        <ecNumber evidence="3">2.3.1.39</ecNumber>
    </recommendedName>
    <alternativeName>
        <fullName evidence="12">[Acyl-carrier-protein] malonyltransferase</fullName>
    </alternativeName>
</protein>
<keyword evidence="10" id="KW-0275">Fatty acid biosynthesis</keyword>
<evidence type="ECO:0000313" key="15">
    <source>
        <dbReference type="Proteomes" id="UP001152799"/>
    </source>
</evidence>
<dbReference type="OrthoDB" id="541883at2759"/>
<dbReference type="InterPro" id="IPR016036">
    <property type="entry name" value="Malonyl_transacylase_ACP-bd"/>
</dbReference>
<keyword evidence="4" id="KW-0444">Lipid biosynthesis</keyword>
<evidence type="ECO:0000256" key="4">
    <source>
        <dbReference type="ARBA" id="ARBA00022516"/>
    </source>
</evidence>
<reference evidence="14" key="1">
    <citation type="submission" date="2022-01" db="EMBL/GenBank/DDBJ databases">
        <authorList>
            <person name="King R."/>
        </authorList>
    </citation>
    <scope>NUCLEOTIDE SEQUENCE</scope>
</reference>
<evidence type="ECO:0000256" key="7">
    <source>
        <dbReference type="ARBA" id="ARBA00022946"/>
    </source>
</evidence>
<feature type="domain" description="Malonyl-CoA:ACP transacylase (MAT)" evidence="13">
    <location>
        <begin position="110"/>
        <end position="421"/>
    </location>
</feature>
<dbReference type="InterPro" id="IPR016035">
    <property type="entry name" value="Acyl_Trfase/lysoPLipase"/>
</dbReference>
<dbReference type="SUPFAM" id="SSF55048">
    <property type="entry name" value="Probable ACP-binding domain of malonyl-CoA ACP transacylase"/>
    <property type="match status" value="1"/>
</dbReference>
<evidence type="ECO:0000256" key="11">
    <source>
        <dbReference type="ARBA" id="ARBA00061523"/>
    </source>
</evidence>